<evidence type="ECO:0000313" key="2">
    <source>
        <dbReference type="EMBL" id="CAG6724499.1"/>
    </source>
</evidence>
<evidence type="ECO:0000256" key="1">
    <source>
        <dbReference type="SAM" id="MobiDB-lite"/>
    </source>
</evidence>
<reference evidence="2" key="1">
    <citation type="submission" date="2021-05" db="EMBL/GenBank/DDBJ databases">
        <authorList>
            <person name="Alioto T."/>
            <person name="Alioto T."/>
            <person name="Gomez Garrido J."/>
        </authorList>
    </citation>
    <scope>NUCLEOTIDE SEQUENCE</scope>
</reference>
<feature type="compositionally biased region" description="Polar residues" evidence="1">
    <location>
        <begin position="48"/>
        <end position="57"/>
    </location>
</feature>
<dbReference type="EMBL" id="HBUF01367830">
    <property type="protein sequence ID" value="CAG6724503.1"/>
    <property type="molecule type" value="Transcribed_RNA"/>
</dbReference>
<proteinExistence type="predicted"/>
<dbReference type="EMBL" id="HBUF01519374">
    <property type="protein sequence ID" value="CAG6748492.1"/>
    <property type="molecule type" value="Transcribed_RNA"/>
</dbReference>
<dbReference type="AlphaFoldDB" id="A0A8D8VJA3"/>
<dbReference type="EMBL" id="HBUF01367829">
    <property type="protein sequence ID" value="CAG6724501.1"/>
    <property type="molecule type" value="Transcribed_RNA"/>
</dbReference>
<feature type="region of interest" description="Disordered" evidence="1">
    <location>
        <begin position="48"/>
        <end position="68"/>
    </location>
</feature>
<organism evidence="2">
    <name type="scientific">Cacopsylla melanoneura</name>
    <dbReference type="NCBI Taxonomy" id="428564"/>
    <lineage>
        <taxon>Eukaryota</taxon>
        <taxon>Metazoa</taxon>
        <taxon>Ecdysozoa</taxon>
        <taxon>Arthropoda</taxon>
        <taxon>Hexapoda</taxon>
        <taxon>Insecta</taxon>
        <taxon>Pterygota</taxon>
        <taxon>Neoptera</taxon>
        <taxon>Paraneoptera</taxon>
        <taxon>Hemiptera</taxon>
        <taxon>Sternorrhyncha</taxon>
        <taxon>Psylloidea</taxon>
        <taxon>Psyllidae</taxon>
        <taxon>Psyllinae</taxon>
        <taxon>Cacopsylla</taxon>
    </lineage>
</organism>
<name>A0A8D8VJA3_9HEMI</name>
<protein>
    <submittedName>
        <fullName evidence="2">Uncharacterized protein</fullName>
    </submittedName>
</protein>
<dbReference type="EMBL" id="HBUF01519373">
    <property type="protein sequence ID" value="CAG6748490.1"/>
    <property type="molecule type" value="Transcribed_RNA"/>
</dbReference>
<accession>A0A8D8VJA3</accession>
<dbReference type="EMBL" id="HBUF01367828">
    <property type="protein sequence ID" value="CAG6724499.1"/>
    <property type="molecule type" value="Transcribed_RNA"/>
</dbReference>
<sequence>MRATGCGCRAALSSSCWTVRTVCVRSTLDDGWIRMGFISNAMSRNSVRSRTNISTSRGKLHSGSKRKPTVSSVKIIRNELSTMFRRHWRTNRKCWKSGTVFSRRPPIVVPLTLKRSISL</sequence>
<feature type="compositionally biased region" description="Basic residues" evidence="1">
    <location>
        <begin position="58"/>
        <end position="68"/>
    </location>
</feature>